<evidence type="ECO:0000313" key="1">
    <source>
        <dbReference type="EMBL" id="MPC87556.1"/>
    </source>
</evidence>
<comment type="caution">
    <text evidence="1">The sequence shown here is derived from an EMBL/GenBank/DDBJ whole genome shotgun (WGS) entry which is preliminary data.</text>
</comment>
<dbReference type="Proteomes" id="UP000324222">
    <property type="component" value="Unassembled WGS sequence"/>
</dbReference>
<sequence>MLRPFISPWLRFEPVGMGNLRYTTAALMRRNEVTVTVVEFRHSASQLSAERRDSQSSTSGFCLKMKFSHYLKWTSPNRNHKVYFVCAL</sequence>
<keyword evidence="2" id="KW-1185">Reference proteome</keyword>
<dbReference type="AlphaFoldDB" id="A0A5B7J0T8"/>
<accession>A0A5B7J0T8</accession>
<reference evidence="1 2" key="1">
    <citation type="submission" date="2019-05" db="EMBL/GenBank/DDBJ databases">
        <title>Another draft genome of Portunus trituberculatus and its Hox gene families provides insights of decapod evolution.</title>
        <authorList>
            <person name="Jeong J.-H."/>
            <person name="Song I."/>
            <person name="Kim S."/>
            <person name="Choi T."/>
            <person name="Kim D."/>
            <person name="Ryu S."/>
            <person name="Kim W."/>
        </authorList>
    </citation>
    <scope>NUCLEOTIDE SEQUENCE [LARGE SCALE GENOMIC DNA]</scope>
    <source>
        <tissue evidence="1">Muscle</tissue>
    </source>
</reference>
<evidence type="ECO:0000313" key="2">
    <source>
        <dbReference type="Proteomes" id="UP000324222"/>
    </source>
</evidence>
<organism evidence="1 2">
    <name type="scientific">Portunus trituberculatus</name>
    <name type="common">Swimming crab</name>
    <name type="synonym">Neptunus trituberculatus</name>
    <dbReference type="NCBI Taxonomy" id="210409"/>
    <lineage>
        <taxon>Eukaryota</taxon>
        <taxon>Metazoa</taxon>
        <taxon>Ecdysozoa</taxon>
        <taxon>Arthropoda</taxon>
        <taxon>Crustacea</taxon>
        <taxon>Multicrustacea</taxon>
        <taxon>Malacostraca</taxon>
        <taxon>Eumalacostraca</taxon>
        <taxon>Eucarida</taxon>
        <taxon>Decapoda</taxon>
        <taxon>Pleocyemata</taxon>
        <taxon>Brachyura</taxon>
        <taxon>Eubrachyura</taxon>
        <taxon>Portunoidea</taxon>
        <taxon>Portunidae</taxon>
        <taxon>Portuninae</taxon>
        <taxon>Portunus</taxon>
    </lineage>
</organism>
<dbReference type="EMBL" id="VSRR010074860">
    <property type="protein sequence ID" value="MPC87556.1"/>
    <property type="molecule type" value="Genomic_DNA"/>
</dbReference>
<name>A0A5B7J0T8_PORTR</name>
<gene>
    <name evidence="1" type="ORF">E2C01_082422</name>
</gene>
<protein>
    <submittedName>
        <fullName evidence="1">Uncharacterized protein</fullName>
    </submittedName>
</protein>
<proteinExistence type="predicted"/>